<dbReference type="PANTHER" id="PTHR43218:SF1">
    <property type="entry name" value="PHOSPHORIBOSYLTRANSFERASE"/>
    <property type="match status" value="1"/>
</dbReference>
<name>A0A1F7Z1U7_9BACT</name>
<dbReference type="SUPFAM" id="SSF53271">
    <property type="entry name" value="PRTase-like"/>
    <property type="match status" value="1"/>
</dbReference>
<reference evidence="2 3" key="1">
    <citation type="journal article" date="2016" name="Nat. Commun.">
        <title>Thousands of microbial genomes shed light on interconnected biogeochemical processes in an aquifer system.</title>
        <authorList>
            <person name="Anantharaman K."/>
            <person name="Brown C.T."/>
            <person name="Hug L.A."/>
            <person name="Sharon I."/>
            <person name="Castelle C.J."/>
            <person name="Probst A.J."/>
            <person name="Thomas B.C."/>
            <person name="Singh A."/>
            <person name="Wilkins M.J."/>
            <person name="Karaoz U."/>
            <person name="Brodie E.L."/>
            <person name="Williams K.H."/>
            <person name="Hubbard S.S."/>
            <person name="Banfield J.F."/>
        </authorList>
    </citation>
    <scope>NUCLEOTIDE SEQUENCE [LARGE SCALE GENOMIC DNA]</scope>
</reference>
<dbReference type="Proteomes" id="UP000178870">
    <property type="component" value="Unassembled WGS sequence"/>
</dbReference>
<dbReference type="EMBL" id="MGGP01000001">
    <property type="protein sequence ID" value="OGM33497.1"/>
    <property type="molecule type" value="Genomic_DNA"/>
</dbReference>
<accession>A0A1F7Z1U7</accession>
<protein>
    <recommendedName>
        <fullName evidence="1">Phosphoribosyltransferase domain-containing protein</fullName>
    </recommendedName>
</protein>
<gene>
    <name evidence="2" type="ORF">A2803_04865</name>
</gene>
<dbReference type="AlphaFoldDB" id="A0A1F7Z1U7"/>
<dbReference type="CDD" id="cd06223">
    <property type="entry name" value="PRTases_typeI"/>
    <property type="match status" value="1"/>
</dbReference>
<dbReference type="InterPro" id="IPR000836">
    <property type="entry name" value="PRTase_dom"/>
</dbReference>
<evidence type="ECO:0000313" key="3">
    <source>
        <dbReference type="Proteomes" id="UP000178870"/>
    </source>
</evidence>
<dbReference type="InterPro" id="IPR029057">
    <property type="entry name" value="PRTase-like"/>
</dbReference>
<dbReference type="Pfam" id="PF00156">
    <property type="entry name" value="Pribosyltran"/>
    <property type="match status" value="1"/>
</dbReference>
<organism evidence="2 3">
    <name type="scientific">Candidatus Woesebacteria bacterium RIFCSPHIGHO2_01_FULL_44_21</name>
    <dbReference type="NCBI Taxonomy" id="1802503"/>
    <lineage>
        <taxon>Bacteria</taxon>
        <taxon>Candidatus Woeseibacteriota</taxon>
    </lineage>
</organism>
<proteinExistence type="predicted"/>
<dbReference type="Gene3D" id="3.40.50.2020">
    <property type="match status" value="1"/>
</dbReference>
<dbReference type="NCBIfam" id="NF005592">
    <property type="entry name" value="PRK07322.1"/>
    <property type="match status" value="1"/>
</dbReference>
<evidence type="ECO:0000313" key="2">
    <source>
        <dbReference type="EMBL" id="OGM33497.1"/>
    </source>
</evidence>
<dbReference type="PANTHER" id="PTHR43218">
    <property type="entry name" value="PHOSPHORIBOSYLTRANSFERASE-RELATED"/>
    <property type="match status" value="1"/>
</dbReference>
<sequence>MEYHNLQICGLTRKLPLIQVGRHTKIAAFSILGDVELTDALADAMTLKIENLKLKIDYIVGPEVKAVPLVHGVAKRLGHKRFVICRKSIKPYMTSPIVVKPLSHFPKHVKPLVLNGPDAQMLKNKKVFVVDDVISTGVTFRQITHLMNKVEAQVEGYIAAIKQGEQFDNLENLLYLAELPVFKK</sequence>
<comment type="caution">
    <text evidence="2">The sequence shown here is derived from an EMBL/GenBank/DDBJ whole genome shotgun (WGS) entry which is preliminary data.</text>
</comment>
<evidence type="ECO:0000259" key="1">
    <source>
        <dbReference type="Pfam" id="PF00156"/>
    </source>
</evidence>
<feature type="domain" description="Phosphoribosyltransferase" evidence="1">
    <location>
        <begin position="39"/>
        <end position="161"/>
    </location>
</feature>